<dbReference type="InterPro" id="IPR002937">
    <property type="entry name" value="Amino_oxidase"/>
</dbReference>
<dbReference type="PANTHER" id="PTHR10742:SF398">
    <property type="entry name" value="AMINE OXIDASE DOMAIN-CONTAINING PROTEIN-RELATED"/>
    <property type="match status" value="1"/>
</dbReference>
<dbReference type="Gene3D" id="3.50.50.60">
    <property type="entry name" value="FAD/NAD(P)-binding domain"/>
    <property type="match status" value="1"/>
</dbReference>
<organism evidence="3 4">
    <name type="scientific">Brenthis ino</name>
    <name type="common">lesser marbled fritillary</name>
    <dbReference type="NCBI Taxonomy" id="405034"/>
    <lineage>
        <taxon>Eukaryota</taxon>
        <taxon>Metazoa</taxon>
        <taxon>Ecdysozoa</taxon>
        <taxon>Arthropoda</taxon>
        <taxon>Hexapoda</taxon>
        <taxon>Insecta</taxon>
        <taxon>Pterygota</taxon>
        <taxon>Neoptera</taxon>
        <taxon>Endopterygota</taxon>
        <taxon>Lepidoptera</taxon>
        <taxon>Glossata</taxon>
        <taxon>Ditrysia</taxon>
        <taxon>Papilionoidea</taxon>
        <taxon>Nymphalidae</taxon>
        <taxon>Heliconiinae</taxon>
        <taxon>Argynnini</taxon>
        <taxon>Brenthis</taxon>
    </lineage>
</organism>
<keyword evidence="4" id="KW-1185">Reference proteome</keyword>
<feature type="compositionally biased region" description="Basic residues" evidence="1">
    <location>
        <begin position="101"/>
        <end position="110"/>
    </location>
</feature>
<accession>A0A8J9YG56</accession>
<dbReference type="EMBL" id="OV170229">
    <property type="protein sequence ID" value="CAH0731154.1"/>
    <property type="molecule type" value="Genomic_DNA"/>
</dbReference>
<feature type="region of interest" description="Disordered" evidence="1">
    <location>
        <begin position="64"/>
        <end position="129"/>
    </location>
</feature>
<reference evidence="3" key="1">
    <citation type="submission" date="2021-12" db="EMBL/GenBank/DDBJ databases">
        <authorList>
            <person name="Martin H S."/>
        </authorList>
    </citation>
    <scope>NUCLEOTIDE SEQUENCE</scope>
</reference>
<evidence type="ECO:0000256" key="1">
    <source>
        <dbReference type="SAM" id="MobiDB-lite"/>
    </source>
</evidence>
<dbReference type="GO" id="GO:0046592">
    <property type="term" value="F:polyamine oxidase activity"/>
    <property type="evidence" value="ECO:0007669"/>
    <property type="project" value="TreeGrafter"/>
</dbReference>
<sequence length="622" mass="70246">MGKNKMIAKSCPKCEMQVAVASKSCKCGHTFFASRRGADTLPATEDIKRRTGRVRRSQPQFYDAQHYQKQKRKTPKKRIISKTCSDDEYKGKGKIESATARARRRRALRRAQREPQQSERTRDPTPQLRPAQLARCKLILLEINRKMRAVTWQPPNDGSTSLPYDTIVVGLGSAGTTAVTTLAKAGKRVLALEAQGRVGGRVNTVSFRNGVIELGGEWIQGTNNSRVYDAAVKYNIGVVPQGLRHEAFMSDGSRGNDGLLDELMRYCLEVQNNPPEEPESIGSLITRKLKEYLEEKHPDVLRDKDFVENFIEFMSLIVSNTEAANDWNDVSAQSRFAEIGGYQHISWHRYGYETFFKILLNTYNDGPGWPTVDIKLNKEVTLIKWPKNSTGNVEVVCKDGDVFTADNVIVTVSLGVLKERYSNLFSPPLPQEKITAIEKMSMGVINKIILCFDEEWLPRGRFYNFLWRTEEKMQISPEDSWVTKIFSCSTPMGSREALTCWTSSDVAKLIETLPEDVVKTKVIEILRKFMGERYTVPEPVSIMRSKWFSNPFTRGSYSYDNLSVHEYPHARATLGEPLVDEAGVPKVLFAGEATSLDHYATVHGASETGYREAQRLLSENGK</sequence>
<evidence type="ECO:0000313" key="4">
    <source>
        <dbReference type="Proteomes" id="UP000838878"/>
    </source>
</evidence>
<dbReference type="Pfam" id="PF01593">
    <property type="entry name" value="Amino_oxidase"/>
    <property type="match status" value="1"/>
</dbReference>
<evidence type="ECO:0000313" key="3">
    <source>
        <dbReference type="EMBL" id="CAH0731154.1"/>
    </source>
</evidence>
<dbReference type="PANTHER" id="PTHR10742">
    <property type="entry name" value="FLAVIN MONOAMINE OXIDASE"/>
    <property type="match status" value="1"/>
</dbReference>
<dbReference type="InterPro" id="IPR036188">
    <property type="entry name" value="FAD/NAD-bd_sf"/>
</dbReference>
<feature type="compositionally biased region" description="Basic residues" evidence="1">
    <location>
        <begin position="68"/>
        <end position="80"/>
    </location>
</feature>
<proteinExistence type="predicted"/>
<dbReference type="InterPro" id="IPR050281">
    <property type="entry name" value="Flavin_monoamine_oxidase"/>
</dbReference>
<dbReference type="Gene3D" id="3.90.660.10">
    <property type="match status" value="1"/>
</dbReference>
<feature type="compositionally biased region" description="Basic and acidic residues" evidence="1">
    <location>
        <begin position="84"/>
        <end position="95"/>
    </location>
</feature>
<dbReference type="OrthoDB" id="5046242at2759"/>
<gene>
    <name evidence="3" type="ORF">BINO364_LOCUS16060</name>
</gene>
<dbReference type="SUPFAM" id="SSF54373">
    <property type="entry name" value="FAD-linked reductases, C-terminal domain"/>
    <property type="match status" value="1"/>
</dbReference>
<dbReference type="SUPFAM" id="SSF51905">
    <property type="entry name" value="FAD/NAD(P)-binding domain"/>
    <property type="match status" value="1"/>
</dbReference>
<protein>
    <recommendedName>
        <fullName evidence="2">Amine oxidase domain-containing protein</fullName>
    </recommendedName>
</protein>
<dbReference type="Proteomes" id="UP000838878">
    <property type="component" value="Chromosome 9"/>
</dbReference>
<feature type="compositionally biased region" description="Basic and acidic residues" evidence="1">
    <location>
        <begin position="111"/>
        <end position="123"/>
    </location>
</feature>
<feature type="non-terminal residue" evidence="3">
    <location>
        <position position="622"/>
    </location>
</feature>
<name>A0A8J9YG56_9NEOP</name>
<evidence type="ECO:0000259" key="2">
    <source>
        <dbReference type="Pfam" id="PF01593"/>
    </source>
</evidence>
<dbReference type="AlphaFoldDB" id="A0A8J9YG56"/>
<feature type="domain" description="Amine oxidase" evidence="2">
    <location>
        <begin position="174"/>
        <end position="617"/>
    </location>
</feature>